<evidence type="ECO:0000256" key="2">
    <source>
        <dbReference type="ARBA" id="ARBA00022723"/>
    </source>
</evidence>
<dbReference type="InterPro" id="IPR027039">
    <property type="entry name" value="Crtac1"/>
</dbReference>
<dbReference type="InterPro" id="IPR036909">
    <property type="entry name" value="Cyt_c-like_dom_sf"/>
</dbReference>
<keyword evidence="3" id="KW-0732">Signal</keyword>
<dbReference type="PROSITE" id="PS51007">
    <property type="entry name" value="CYTC"/>
    <property type="match status" value="2"/>
</dbReference>
<dbReference type="SUPFAM" id="SSF101898">
    <property type="entry name" value="NHL repeat"/>
    <property type="match status" value="1"/>
</dbReference>
<accession>A0A3B0VGA9</accession>
<dbReference type="Gene3D" id="2.120.10.30">
    <property type="entry name" value="TolB, C-terminal domain"/>
    <property type="match status" value="1"/>
</dbReference>
<dbReference type="GO" id="GO:0004130">
    <property type="term" value="F:cytochrome-c peroxidase activity"/>
    <property type="evidence" value="ECO:0007669"/>
    <property type="project" value="UniProtKB-EC"/>
</dbReference>
<dbReference type="SUPFAM" id="SSF69318">
    <property type="entry name" value="Integrin alpha N-terminal domain"/>
    <property type="match status" value="1"/>
</dbReference>
<dbReference type="Pfam" id="PF07593">
    <property type="entry name" value="UnbV_ASPIC"/>
    <property type="match status" value="1"/>
</dbReference>
<dbReference type="NCBIfam" id="NF033206">
    <property type="entry name" value="ScyE_fam"/>
    <property type="match status" value="1"/>
</dbReference>
<dbReference type="EC" id="1.11.1.5" evidence="6"/>
<dbReference type="GO" id="GO:0009055">
    <property type="term" value="F:electron transfer activity"/>
    <property type="evidence" value="ECO:0007669"/>
    <property type="project" value="InterPro"/>
</dbReference>
<dbReference type="Pfam" id="PF13517">
    <property type="entry name" value="FG-GAP_3"/>
    <property type="match status" value="3"/>
</dbReference>
<dbReference type="InterPro" id="IPR048031">
    <property type="entry name" value="ScyD/ScyE-like"/>
</dbReference>
<organism evidence="6">
    <name type="scientific">hydrothermal vent metagenome</name>
    <dbReference type="NCBI Taxonomy" id="652676"/>
    <lineage>
        <taxon>unclassified sequences</taxon>
        <taxon>metagenomes</taxon>
        <taxon>ecological metagenomes</taxon>
    </lineage>
</organism>
<protein>
    <submittedName>
        <fullName evidence="6">Cytochrome c551 peroxidase</fullName>
        <ecNumber evidence="6">1.11.1.5</ecNumber>
    </submittedName>
</protein>
<keyword evidence="2" id="KW-0479">Metal-binding</keyword>
<dbReference type="InterPro" id="IPR028994">
    <property type="entry name" value="Integrin_alpha_N"/>
</dbReference>
<dbReference type="Pfam" id="PF03150">
    <property type="entry name" value="CCP_MauG"/>
    <property type="match status" value="1"/>
</dbReference>
<dbReference type="GO" id="GO:0020037">
    <property type="term" value="F:heme binding"/>
    <property type="evidence" value="ECO:0007669"/>
    <property type="project" value="InterPro"/>
</dbReference>
<evidence type="ECO:0000256" key="1">
    <source>
        <dbReference type="ARBA" id="ARBA00022617"/>
    </source>
</evidence>
<feature type="domain" description="Cytochrome c" evidence="5">
    <location>
        <begin position="647"/>
        <end position="809"/>
    </location>
</feature>
<dbReference type="InterPro" id="IPR009056">
    <property type="entry name" value="Cyt_c-like_dom"/>
</dbReference>
<dbReference type="InterPro" id="IPR011042">
    <property type="entry name" value="6-blade_b-propeller_TolB-like"/>
</dbReference>
<keyword evidence="6" id="KW-0575">Peroxidase</keyword>
<dbReference type="InterPro" id="IPR004852">
    <property type="entry name" value="Di-haem_cyt_c_peroxidsae"/>
</dbReference>
<dbReference type="SUPFAM" id="SSF46626">
    <property type="entry name" value="Cytochrome c"/>
    <property type="match status" value="2"/>
</dbReference>
<proteinExistence type="predicted"/>
<name>A0A3B0VGA9_9ZZZZ</name>
<reference evidence="6" key="1">
    <citation type="submission" date="2018-06" db="EMBL/GenBank/DDBJ databases">
        <authorList>
            <person name="Zhirakovskaya E."/>
        </authorList>
    </citation>
    <scope>NUCLEOTIDE SEQUENCE</scope>
</reference>
<dbReference type="PANTHER" id="PTHR16026">
    <property type="entry name" value="CARTILAGE ACIDIC PROTEIN 1"/>
    <property type="match status" value="1"/>
</dbReference>
<dbReference type="InterPro" id="IPR011519">
    <property type="entry name" value="UnbV_ASPIC"/>
</dbReference>
<gene>
    <name evidence="6" type="ORF">MNBD_CHLOROFLEXI01-1446</name>
</gene>
<sequence>MARNPSKLSQLRAWLRFQGFLPKPALSKIEGVEMTISTVPPSLVFVFLLFILLFAACRPKPEVPPVLQVTQFASGLLNPVGLAEMPDGSILVAEEGTGNDDFSAGVSLITVDGQVGRFISGLPSGRDSGDLSGVPFIKLSPDGRTLFTAHFGLGYLYTLPVPDSFSLAAEPLTPGDLGSRMTPFNNVMLINPFDLTFDPDGVPVVSDASGNGVAKETEDGRTRFIHRFQDIPTESGSIDPVPTGIERIGREYFVTLTGGCPYPAGSGRLVAIDESRNERLLVDGLNMPIDVAKGPDGTIWLLEFARFRPDASCFSGMGYQADSGRLSRVSSNGTVELVLDGLNFPTSVLPRADGSLLISQVFEGNIVELRWAQPGDTSASSVTDSTDEMITEPVEVTVSTTRQTFSDPDAALQTVITQQGLRPYPGQEIPEDDPALVKLGQQLFFDPIMAGDQNISCATCHQPALAMADARTLPIGTGGEGLGTQRQFVETVVLGSEADGVTVNNPFIGVFVPRNSPTILNSALLPVQFWDGRVDGYAGTVVTLDEQVNQRQLTDALAVQAFFPITSLHEMAGATLGDLPPEAIRRGLMTRLYGIPDYVTQFEALFGTPTPDITAVASAMAAFEREFIMTASPWDDYLAGDVTALTAQQKAGALLFYGQSNTAVNCAACHTGDLFTDLQYYNLLVPQLGPGKGNGPEGRDDWGRAGVTFDARDRFRFRTAPLRNVALTAPYFHSGAYPTLNQTIAHHANIMQMAAAYDPSQYLPPAFYSSVRPFNPTEQLPTAAPQLINGLPLTTEEITDLVAFLQALTDPAAEDLSRFLPDSVPSGLPLDPVPTGLTVASGVEGETAVVTPNIPSPSAATTLQFTDVAMEVGLNFQQGAFRTAIFADPAAMMGAGLCWIDTDQDGWLDLYLVNSFAEEERPYWAENGGLPTNSLFRNQQGQFSDISAQSGTDLALRGNGCIAADFNVDGWPDLYITADGPNKLLWNQGDGTFVEGAAAAGVDAPEWNSAAAVADLNDDGWPDLFVAAYIDLDNPIPNPSGAFPQDYFGLPDRLYVNNGDGTFREVTTAVGLSREERGLGALFSDLDNNGRLELYIANDGQPNRLYTAVLDDSEAGFTFEDLSLTADVGDSGSGMGITGGDYDGDGRFDLFVTNWDVELNALYRNEIDERGELGFLYSTYRIGISGLGNNMTGWGTHFADFDQDGDLDLLVVNGRVPISNFTNDAELVRFYGNMQMEGKPGEFREWTRQVGLHEDGLGPLLSRGSAMADFDNDGDLDVAINTIGGAPALLKNEGAAGNWLQIGFDGFYPGAVVEVVLPNGRSLMRQWFVGSSYLASEDTRLHVGLGEFDEVESVKVYWDGQVWEETAVSANQLLIFP</sequence>
<evidence type="ECO:0000313" key="6">
    <source>
        <dbReference type="EMBL" id="VAW42575.1"/>
    </source>
</evidence>
<feature type="domain" description="Cytochrome c" evidence="5">
    <location>
        <begin position="435"/>
        <end position="564"/>
    </location>
</feature>
<keyword evidence="1" id="KW-0349">Heme</keyword>
<dbReference type="PANTHER" id="PTHR16026:SF0">
    <property type="entry name" value="CARTILAGE ACIDIC PROTEIN 1"/>
    <property type="match status" value="1"/>
</dbReference>
<keyword evidence="6" id="KW-0560">Oxidoreductase</keyword>
<dbReference type="Gene3D" id="2.130.10.130">
    <property type="entry name" value="Integrin alpha, N-terminal"/>
    <property type="match status" value="2"/>
</dbReference>
<evidence type="ECO:0000256" key="3">
    <source>
        <dbReference type="ARBA" id="ARBA00022729"/>
    </source>
</evidence>
<evidence type="ECO:0000259" key="5">
    <source>
        <dbReference type="PROSITE" id="PS51007"/>
    </source>
</evidence>
<keyword evidence="4" id="KW-0408">Iron</keyword>
<evidence type="ECO:0000256" key="4">
    <source>
        <dbReference type="ARBA" id="ARBA00023004"/>
    </source>
</evidence>
<dbReference type="Gene3D" id="1.10.760.10">
    <property type="entry name" value="Cytochrome c-like domain"/>
    <property type="match status" value="2"/>
</dbReference>
<dbReference type="GO" id="GO:0046872">
    <property type="term" value="F:metal ion binding"/>
    <property type="evidence" value="ECO:0007669"/>
    <property type="project" value="UniProtKB-KW"/>
</dbReference>
<dbReference type="EMBL" id="UOEU01000932">
    <property type="protein sequence ID" value="VAW42575.1"/>
    <property type="molecule type" value="Genomic_DNA"/>
</dbReference>
<dbReference type="InterPro" id="IPR013517">
    <property type="entry name" value="FG-GAP"/>
</dbReference>